<dbReference type="EMBL" id="CAXIEN010000102">
    <property type="protein sequence ID" value="CAL1277506.1"/>
    <property type="molecule type" value="Genomic_DNA"/>
</dbReference>
<keyword evidence="2" id="KW-1185">Reference proteome</keyword>
<protein>
    <submittedName>
        <fullName evidence="1">Uncharacterized protein</fullName>
    </submittedName>
</protein>
<organism evidence="1 2">
    <name type="scientific">Larinioides sclopetarius</name>
    <dbReference type="NCBI Taxonomy" id="280406"/>
    <lineage>
        <taxon>Eukaryota</taxon>
        <taxon>Metazoa</taxon>
        <taxon>Ecdysozoa</taxon>
        <taxon>Arthropoda</taxon>
        <taxon>Chelicerata</taxon>
        <taxon>Arachnida</taxon>
        <taxon>Araneae</taxon>
        <taxon>Araneomorphae</taxon>
        <taxon>Entelegynae</taxon>
        <taxon>Araneoidea</taxon>
        <taxon>Araneidae</taxon>
        <taxon>Larinioides</taxon>
    </lineage>
</organism>
<reference evidence="1 2" key="1">
    <citation type="submission" date="2024-04" db="EMBL/GenBank/DDBJ databases">
        <authorList>
            <person name="Rising A."/>
            <person name="Reimegard J."/>
            <person name="Sonavane S."/>
            <person name="Akerstrom W."/>
            <person name="Nylinder S."/>
            <person name="Hedman E."/>
            <person name="Kallberg Y."/>
        </authorList>
    </citation>
    <scope>NUCLEOTIDE SEQUENCE [LARGE SCALE GENOMIC DNA]</scope>
</reference>
<comment type="caution">
    <text evidence="1">The sequence shown here is derived from an EMBL/GenBank/DDBJ whole genome shotgun (WGS) entry which is preliminary data.</text>
</comment>
<name>A0AAV2A1M9_9ARAC</name>
<accession>A0AAV2A1M9</accession>
<gene>
    <name evidence="1" type="ORF">LARSCL_LOCUS9261</name>
</gene>
<evidence type="ECO:0000313" key="2">
    <source>
        <dbReference type="Proteomes" id="UP001497382"/>
    </source>
</evidence>
<sequence length="148" mass="16360">MFGWAASCKYSKGKNANRGAVCYSIIGCYTSSYRLHFGEDHPQDAIACDPEMKRTDFPLKRGMILVLSGCLTHLKVQTSSAWSPSLRPLGTDKTNKDGQTIFDCCHSKEGNSETQFGRERQMEMIAGCRFILAIRIGINGNGEEINNG</sequence>
<dbReference type="AlphaFoldDB" id="A0AAV2A1M9"/>
<evidence type="ECO:0000313" key="1">
    <source>
        <dbReference type="EMBL" id="CAL1277506.1"/>
    </source>
</evidence>
<proteinExistence type="predicted"/>
<dbReference type="Proteomes" id="UP001497382">
    <property type="component" value="Unassembled WGS sequence"/>
</dbReference>